<feature type="transmembrane region" description="Helical" evidence="1">
    <location>
        <begin position="158"/>
        <end position="180"/>
    </location>
</feature>
<comment type="caution">
    <text evidence="2">The sequence shown here is derived from an EMBL/GenBank/DDBJ whole genome shotgun (WGS) entry which is preliminary data.</text>
</comment>
<evidence type="ECO:0000313" key="2">
    <source>
        <dbReference type="EMBL" id="NIX77771.1"/>
    </source>
</evidence>
<feature type="transmembrane region" description="Helical" evidence="1">
    <location>
        <begin position="133"/>
        <end position="152"/>
    </location>
</feature>
<feature type="transmembrane region" description="Helical" evidence="1">
    <location>
        <begin position="76"/>
        <end position="94"/>
    </location>
</feature>
<reference evidence="2 3" key="1">
    <citation type="submission" date="2020-03" db="EMBL/GenBank/DDBJ databases">
        <title>The genome sequence of Microvirga sp. c23x22.</title>
        <authorList>
            <person name="Zhang X."/>
        </authorList>
    </citation>
    <scope>NUCLEOTIDE SEQUENCE [LARGE SCALE GENOMIC DNA]</scope>
    <source>
        <strain evidence="3">c23x22</strain>
    </source>
</reference>
<keyword evidence="1" id="KW-1133">Transmembrane helix</keyword>
<protein>
    <recommendedName>
        <fullName evidence="4">HdeD family acid-resistance protein</fullName>
    </recommendedName>
</protein>
<evidence type="ECO:0000313" key="3">
    <source>
        <dbReference type="Proteomes" id="UP000707352"/>
    </source>
</evidence>
<gene>
    <name evidence="2" type="ORF">HB375_14305</name>
</gene>
<keyword evidence="3" id="KW-1185">Reference proteome</keyword>
<dbReference type="EMBL" id="JAATJS010000004">
    <property type="protein sequence ID" value="NIX77771.1"/>
    <property type="molecule type" value="Genomic_DNA"/>
</dbReference>
<feature type="transmembrane region" description="Helical" evidence="1">
    <location>
        <begin position="44"/>
        <end position="64"/>
    </location>
</feature>
<dbReference type="InterPro" id="IPR052712">
    <property type="entry name" value="Acid_resist_chaperone_HdeD"/>
</dbReference>
<name>A0ABX0VE53_9HYPH</name>
<sequence length="185" mass="19345">MATVTALPKDRRSQGPWLLIAGVVALILGLIGLYFTLGLTVVSVLWYGVLLLAAGVMQCIESLGIGTAEGGKSQRIPGIVLGLIYAAAGLWAIFNPERVTLVLTLVLGIALIASGVLKASWYFFDKSKRSTGALMLAGVISLVLGSLLIAQWPFSGAWAVGLLISCDLLAHGLALSWAGLKNTRA</sequence>
<organism evidence="2 3">
    <name type="scientific">Microvirga terricola</name>
    <dbReference type="NCBI Taxonomy" id="2719797"/>
    <lineage>
        <taxon>Bacteria</taxon>
        <taxon>Pseudomonadati</taxon>
        <taxon>Pseudomonadota</taxon>
        <taxon>Alphaproteobacteria</taxon>
        <taxon>Hyphomicrobiales</taxon>
        <taxon>Methylobacteriaceae</taxon>
        <taxon>Microvirga</taxon>
    </lineage>
</organism>
<evidence type="ECO:0008006" key="4">
    <source>
        <dbReference type="Google" id="ProtNLM"/>
    </source>
</evidence>
<keyword evidence="1" id="KW-0472">Membrane</keyword>
<dbReference type="PANTHER" id="PTHR34989:SF1">
    <property type="entry name" value="PROTEIN HDED"/>
    <property type="match status" value="1"/>
</dbReference>
<dbReference type="InterPro" id="IPR005325">
    <property type="entry name" value="DUF308_memb"/>
</dbReference>
<dbReference type="Pfam" id="PF03729">
    <property type="entry name" value="DUF308"/>
    <property type="match status" value="1"/>
</dbReference>
<proteinExistence type="predicted"/>
<dbReference type="PANTHER" id="PTHR34989">
    <property type="entry name" value="PROTEIN HDED"/>
    <property type="match status" value="1"/>
</dbReference>
<accession>A0ABX0VE53</accession>
<keyword evidence="1" id="KW-0812">Transmembrane</keyword>
<dbReference type="RefSeq" id="WP_167673656.1">
    <property type="nucleotide sequence ID" value="NZ_JAATJS010000004.1"/>
</dbReference>
<evidence type="ECO:0000256" key="1">
    <source>
        <dbReference type="SAM" id="Phobius"/>
    </source>
</evidence>
<dbReference type="Proteomes" id="UP000707352">
    <property type="component" value="Unassembled WGS sequence"/>
</dbReference>
<feature type="transmembrane region" description="Helical" evidence="1">
    <location>
        <begin position="100"/>
        <end position="121"/>
    </location>
</feature>
<feature type="transmembrane region" description="Helical" evidence="1">
    <location>
        <begin position="17"/>
        <end position="38"/>
    </location>
</feature>